<keyword evidence="2" id="KW-1185">Reference proteome</keyword>
<dbReference type="HOGENOM" id="CLU_3033977_0_0_1"/>
<evidence type="ECO:0000313" key="1">
    <source>
        <dbReference type="EMBL" id="KIK44828.1"/>
    </source>
</evidence>
<name>A0A0D0BNQ5_9AGAM</name>
<dbReference type="AlphaFoldDB" id="A0A0D0BNQ5"/>
<protein>
    <submittedName>
        <fullName evidence="1">Uncharacterized protein</fullName>
    </submittedName>
</protein>
<sequence length="55" mass="6050">MPMTGPVGVGLRIGSNIAEHCSDMPIMRCRPKLVECDAYCTLVWGRIATRMGIEI</sequence>
<reference evidence="1 2" key="1">
    <citation type="submission" date="2014-04" db="EMBL/GenBank/DDBJ databases">
        <authorList>
            <consortium name="DOE Joint Genome Institute"/>
            <person name="Kuo A."/>
            <person name="Ruytinx J."/>
            <person name="Rineau F."/>
            <person name="Colpaert J."/>
            <person name="Kohler A."/>
            <person name="Nagy L.G."/>
            <person name="Floudas D."/>
            <person name="Copeland A."/>
            <person name="Barry K.W."/>
            <person name="Cichocki N."/>
            <person name="Veneault-Fourrey C."/>
            <person name="LaButti K."/>
            <person name="Lindquist E.A."/>
            <person name="Lipzen A."/>
            <person name="Lundell T."/>
            <person name="Morin E."/>
            <person name="Murat C."/>
            <person name="Sun H."/>
            <person name="Tunlid A."/>
            <person name="Henrissat B."/>
            <person name="Grigoriev I.V."/>
            <person name="Hibbett D.S."/>
            <person name="Martin F."/>
            <person name="Nordberg H.P."/>
            <person name="Cantor M.N."/>
            <person name="Hua S.X."/>
        </authorList>
    </citation>
    <scope>NUCLEOTIDE SEQUENCE [LARGE SCALE GENOMIC DNA]</scope>
    <source>
        <strain evidence="1 2">UH-Slu-Lm8-n1</strain>
    </source>
</reference>
<evidence type="ECO:0000313" key="2">
    <source>
        <dbReference type="Proteomes" id="UP000054485"/>
    </source>
</evidence>
<dbReference type="Proteomes" id="UP000054485">
    <property type="component" value="Unassembled WGS sequence"/>
</dbReference>
<organism evidence="1 2">
    <name type="scientific">Suillus luteus UH-Slu-Lm8-n1</name>
    <dbReference type="NCBI Taxonomy" id="930992"/>
    <lineage>
        <taxon>Eukaryota</taxon>
        <taxon>Fungi</taxon>
        <taxon>Dikarya</taxon>
        <taxon>Basidiomycota</taxon>
        <taxon>Agaricomycotina</taxon>
        <taxon>Agaricomycetes</taxon>
        <taxon>Agaricomycetidae</taxon>
        <taxon>Boletales</taxon>
        <taxon>Suillineae</taxon>
        <taxon>Suillaceae</taxon>
        <taxon>Suillus</taxon>
    </lineage>
</organism>
<dbReference type="InParanoid" id="A0A0D0BNQ5"/>
<reference evidence="2" key="2">
    <citation type="submission" date="2015-01" db="EMBL/GenBank/DDBJ databases">
        <title>Evolutionary Origins and Diversification of the Mycorrhizal Mutualists.</title>
        <authorList>
            <consortium name="DOE Joint Genome Institute"/>
            <consortium name="Mycorrhizal Genomics Consortium"/>
            <person name="Kohler A."/>
            <person name="Kuo A."/>
            <person name="Nagy L.G."/>
            <person name="Floudas D."/>
            <person name="Copeland A."/>
            <person name="Barry K.W."/>
            <person name="Cichocki N."/>
            <person name="Veneault-Fourrey C."/>
            <person name="LaButti K."/>
            <person name="Lindquist E.A."/>
            <person name="Lipzen A."/>
            <person name="Lundell T."/>
            <person name="Morin E."/>
            <person name="Murat C."/>
            <person name="Riley R."/>
            <person name="Ohm R."/>
            <person name="Sun H."/>
            <person name="Tunlid A."/>
            <person name="Henrissat B."/>
            <person name="Grigoriev I.V."/>
            <person name="Hibbett D.S."/>
            <person name="Martin F."/>
        </authorList>
    </citation>
    <scope>NUCLEOTIDE SEQUENCE [LARGE SCALE GENOMIC DNA]</scope>
    <source>
        <strain evidence="2">UH-Slu-Lm8-n1</strain>
    </source>
</reference>
<accession>A0A0D0BNQ5</accession>
<dbReference type="EMBL" id="KN835183">
    <property type="protein sequence ID" value="KIK44828.1"/>
    <property type="molecule type" value="Genomic_DNA"/>
</dbReference>
<gene>
    <name evidence="1" type="ORF">CY34DRAFT_802294</name>
</gene>
<proteinExistence type="predicted"/>